<reference evidence="1 2" key="1">
    <citation type="submission" date="2024-05" db="EMBL/GenBank/DDBJ databases">
        <authorList>
            <person name="Liu Q."/>
            <person name="Xin Y.-H."/>
        </authorList>
    </citation>
    <scope>NUCLEOTIDE SEQUENCE [LARGE SCALE GENOMIC DNA]</scope>
    <source>
        <strain evidence="1 2">CGMCC 1.15349</strain>
    </source>
</reference>
<protein>
    <recommendedName>
        <fullName evidence="3">DNA transfer protein</fullName>
    </recommendedName>
</protein>
<comment type="caution">
    <text evidence="1">The sequence shown here is derived from an EMBL/GenBank/DDBJ whole genome shotgun (WGS) entry which is preliminary data.</text>
</comment>
<dbReference type="Pfam" id="PF25688">
    <property type="entry name" value="P22_gp7"/>
    <property type="match status" value="1"/>
</dbReference>
<dbReference type="RefSeq" id="WP_345863858.1">
    <property type="nucleotide sequence ID" value="NZ_JBDIMF010000002.1"/>
</dbReference>
<dbReference type="Proteomes" id="UP001404104">
    <property type="component" value="Unassembled WGS sequence"/>
</dbReference>
<evidence type="ECO:0008006" key="3">
    <source>
        <dbReference type="Google" id="ProtNLM"/>
    </source>
</evidence>
<sequence>MGDHRARHRHQLCADGALMGLFSAIAGVFAGNSQKKAVDKAAAAQTAALNRGIDIQNQQYETTRADYMPYTQAGTQAIGGYGNLLGTNGADAQSTAIDGLKGSAFYQQSLDDANENLLQTASATGGVRGGNTAGAVGQLSPALLAAYYQQALSGYGNLAQLGLGATGSVANAGLANANAATGLTTEIGDTAARKYITKGGINAATINNIGGFLDQAASSFMGGFGMPSSALVAGLNPAAQQTIKANPGIF</sequence>
<dbReference type="InterPro" id="IPR057916">
    <property type="entry name" value="P22_gp7"/>
</dbReference>
<keyword evidence="2" id="KW-1185">Reference proteome</keyword>
<evidence type="ECO:0000313" key="2">
    <source>
        <dbReference type="Proteomes" id="UP001404104"/>
    </source>
</evidence>
<proteinExistence type="predicted"/>
<organism evidence="1 2">
    <name type="scientific">Sphingomonas qilianensis</name>
    <dbReference type="NCBI Taxonomy" id="1736690"/>
    <lineage>
        <taxon>Bacteria</taxon>
        <taxon>Pseudomonadati</taxon>
        <taxon>Pseudomonadota</taxon>
        <taxon>Alphaproteobacteria</taxon>
        <taxon>Sphingomonadales</taxon>
        <taxon>Sphingomonadaceae</taxon>
        <taxon>Sphingomonas</taxon>
    </lineage>
</organism>
<name>A0ABU9XQG2_9SPHN</name>
<evidence type="ECO:0000313" key="1">
    <source>
        <dbReference type="EMBL" id="MEN2786067.1"/>
    </source>
</evidence>
<gene>
    <name evidence="1" type="ORF">ABC969_06475</name>
</gene>
<dbReference type="EMBL" id="JBDIMF010000002">
    <property type="protein sequence ID" value="MEN2786067.1"/>
    <property type="molecule type" value="Genomic_DNA"/>
</dbReference>
<accession>A0ABU9XQG2</accession>